<sequence length="73" mass="8237">MAEHTKCVCEQLERLQLGTEVDVFLTGTTLEDLIFTNFNPDNFCVTFVDNTTEPGSIIVLDCRDIQALRIEAE</sequence>
<dbReference type="Proteomes" id="UP000220226">
    <property type="component" value="Unassembled WGS sequence"/>
</dbReference>
<dbReference type="GeneID" id="64183917"/>
<dbReference type="RefSeq" id="WP_000807684.1">
    <property type="nucleotide sequence ID" value="NZ_NIRC01000041.1"/>
</dbReference>
<dbReference type="AlphaFoldDB" id="A0A0P8XLQ4"/>
<comment type="caution">
    <text evidence="1">The sequence shown here is derived from an EMBL/GenBank/DDBJ whole genome shotgun (WGS) entry which is preliminary data.</text>
</comment>
<proteinExistence type="predicted"/>
<accession>A0A0P8XLQ4</accession>
<reference evidence="1 2" key="1">
    <citation type="submission" date="2017-09" db="EMBL/GenBank/DDBJ databases">
        <title>Large-scale bioinformatics analysis of Bacillus genomes uncovers conserved roles of natural products in bacterial physiology.</title>
        <authorList>
            <consortium name="Agbiome Team Llc"/>
            <person name="Bleich R.M."/>
            <person name="Grubbs K.J."/>
            <person name="Santa Maria K.C."/>
            <person name="Allen S.E."/>
            <person name="Farag S."/>
            <person name="Shank E.A."/>
            <person name="Bowers A."/>
        </authorList>
    </citation>
    <scope>NUCLEOTIDE SEQUENCE [LARGE SCALE GENOMIC DNA]</scope>
    <source>
        <strain evidence="1 2">AFS025165</strain>
    </source>
</reference>
<name>A0A0P8XLQ4_BACCE</name>
<gene>
    <name evidence="1" type="ORF">CN290_28535</name>
</gene>
<evidence type="ECO:0000313" key="1">
    <source>
        <dbReference type="EMBL" id="PFC69929.1"/>
    </source>
</evidence>
<protein>
    <submittedName>
        <fullName evidence="1">Penicillin-binding protein</fullName>
    </submittedName>
</protein>
<organism evidence="1 2">
    <name type="scientific">Bacillus cereus</name>
    <dbReference type="NCBI Taxonomy" id="1396"/>
    <lineage>
        <taxon>Bacteria</taxon>
        <taxon>Bacillati</taxon>
        <taxon>Bacillota</taxon>
        <taxon>Bacilli</taxon>
        <taxon>Bacillales</taxon>
        <taxon>Bacillaceae</taxon>
        <taxon>Bacillus</taxon>
        <taxon>Bacillus cereus group</taxon>
    </lineage>
</organism>
<dbReference type="EMBL" id="NTQT01000045">
    <property type="protein sequence ID" value="PFC69929.1"/>
    <property type="molecule type" value="Genomic_DNA"/>
</dbReference>
<evidence type="ECO:0000313" key="2">
    <source>
        <dbReference type="Proteomes" id="UP000220226"/>
    </source>
</evidence>